<dbReference type="AlphaFoldDB" id="A0A0N0DDD9"/>
<dbReference type="Proteomes" id="UP000037904">
    <property type="component" value="Unassembled WGS sequence"/>
</dbReference>
<proteinExistence type="predicted"/>
<evidence type="ECO:0000313" key="2">
    <source>
        <dbReference type="Proteomes" id="UP000037904"/>
    </source>
</evidence>
<feature type="non-terminal residue" evidence="1">
    <location>
        <position position="76"/>
    </location>
</feature>
<protein>
    <submittedName>
        <fullName evidence="1">Mosc protein mitochondrial</fullName>
    </submittedName>
</protein>
<dbReference type="SUPFAM" id="SSF141673">
    <property type="entry name" value="MOSC N-terminal domain-like"/>
    <property type="match status" value="1"/>
</dbReference>
<sequence length="76" mass="8654">MTLITTAWDADTDMLTIALNGHSIEIPAHPTTEWLEKNTELIKAGIWGEQTDAWEYSAMLTKPISEFLNMDVRLVY</sequence>
<dbReference type="EMBL" id="JXCE01000186">
    <property type="protein sequence ID" value="KPA39544.1"/>
    <property type="molecule type" value="Genomic_DNA"/>
</dbReference>
<reference evidence="1 2" key="1">
    <citation type="submission" date="2015-04" db="EMBL/GenBank/DDBJ databases">
        <title>The draft genome sequence of Fusarium langsethiae, a T-2/HT-2 mycotoxin producer.</title>
        <authorList>
            <person name="Lysoe E."/>
            <person name="Divon H.H."/>
            <person name="Terzi V."/>
            <person name="Orru L."/>
            <person name="Lamontanara A."/>
            <person name="Kolseth A.-K."/>
            <person name="Frandsen R.J."/>
            <person name="Nielsen K."/>
            <person name="Thrane U."/>
        </authorList>
    </citation>
    <scope>NUCLEOTIDE SEQUENCE [LARGE SCALE GENOMIC DNA]</scope>
    <source>
        <strain evidence="1 2">Fl201059</strain>
    </source>
</reference>
<evidence type="ECO:0000313" key="1">
    <source>
        <dbReference type="EMBL" id="KPA39544.1"/>
    </source>
</evidence>
<accession>A0A0N0DDD9</accession>
<gene>
    <name evidence="1" type="ORF">FLAG1_07581</name>
</gene>
<comment type="caution">
    <text evidence="1">The sequence shown here is derived from an EMBL/GenBank/DDBJ whole genome shotgun (WGS) entry which is preliminary data.</text>
</comment>
<organism evidence="1 2">
    <name type="scientific">Fusarium langsethiae</name>
    <dbReference type="NCBI Taxonomy" id="179993"/>
    <lineage>
        <taxon>Eukaryota</taxon>
        <taxon>Fungi</taxon>
        <taxon>Dikarya</taxon>
        <taxon>Ascomycota</taxon>
        <taxon>Pezizomycotina</taxon>
        <taxon>Sordariomycetes</taxon>
        <taxon>Hypocreomycetidae</taxon>
        <taxon>Hypocreales</taxon>
        <taxon>Nectriaceae</taxon>
        <taxon>Fusarium</taxon>
    </lineage>
</organism>
<name>A0A0N0DDD9_FUSLA</name>
<keyword evidence="2" id="KW-1185">Reference proteome</keyword>